<evidence type="ECO:0000256" key="1">
    <source>
        <dbReference type="SAM" id="MobiDB-lite"/>
    </source>
</evidence>
<protein>
    <submittedName>
        <fullName evidence="2">Uncharacterized protein</fullName>
    </submittedName>
</protein>
<name>A0ABN3MFU5_9ACTN</name>
<feature type="region of interest" description="Disordered" evidence="1">
    <location>
        <begin position="38"/>
        <end position="66"/>
    </location>
</feature>
<proteinExistence type="predicted"/>
<dbReference type="Proteomes" id="UP001499942">
    <property type="component" value="Unassembled WGS sequence"/>
</dbReference>
<sequence>MESVEWEGELLNRLFENATPMAQAGFLAEKGYGRPKIDPLTGSALDRGARRPGRAPFHAAGSGVAS</sequence>
<evidence type="ECO:0000313" key="2">
    <source>
        <dbReference type="EMBL" id="GAA2500467.1"/>
    </source>
</evidence>
<comment type="caution">
    <text evidence="2">The sequence shown here is derived from an EMBL/GenBank/DDBJ whole genome shotgun (WGS) entry which is preliminary data.</text>
</comment>
<keyword evidence="3" id="KW-1185">Reference proteome</keyword>
<accession>A0ABN3MFU5</accession>
<evidence type="ECO:0000313" key="3">
    <source>
        <dbReference type="Proteomes" id="UP001499942"/>
    </source>
</evidence>
<reference evidence="2 3" key="1">
    <citation type="journal article" date="2019" name="Int. J. Syst. Evol. Microbiol.">
        <title>The Global Catalogue of Microorganisms (GCM) 10K type strain sequencing project: providing services to taxonomists for standard genome sequencing and annotation.</title>
        <authorList>
            <consortium name="The Broad Institute Genomics Platform"/>
            <consortium name="The Broad Institute Genome Sequencing Center for Infectious Disease"/>
            <person name="Wu L."/>
            <person name="Ma J."/>
        </authorList>
    </citation>
    <scope>NUCLEOTIDE SEQUENCE [LARGE SCALE GENOMIC DNA]</scope>
    <source>
        <strain evidence="2 3">JCM 5062</strain>
    </source>
</reference>
<dbReference type="EMBL" id="BAAASR010000018">
    <property type="protein sequence ID" value="GAA2500467.1"/>
    <property type="molecule type" value="Genomic_DNA"/>
</dbReference>
<gene>
    <name evidence="2" type="ORF">GCM10010393_36120</name>
</gene>
<organism evidence="2 3">
    <name type="scientific">Streptomyces gobitricini</name>
    <dbReference type="NCBI Taxonomy" id="68211"/>
    <lineage>
        <taxon>Bacteria</taxon>
        <taxon>Bacillati</taxon>
        <taxon>Actinomycetota</taxon>
        <taxon>Actinomycetes</taxon>
        <taxon>Kitasatosporales</taxon>
        <taxon>Streptomycetaceae</taxon>
        <taxon>Streptomyces</taxon>
    </lineage>
</organism>